<evidence type="ECO:0000313" key="3">
    <source>
        <dbReference type="Proteomes" id="UP001154282"/>
    </source>
</evidence>
<keyword evidence="1" id="KW-0472">Membrane</keyword>
<dbReference type="EMBL" id="CAMGYJ010000003">
    <property type="protein sequence ID" value="CAI0393903.1"/>
    <property type="molecule type" value="Genomic_DNA"/>
</dbReference>
<keyword evidence="1" id="KW-0812">Transmembrane</keyword>
<organism evidence="2 3">
    <name type="scientific">Linum tenue</name>
    <dbReference type="NCBI Taxonomy" id="586396"/>
    <lineage>
        <taxon>Eukaryota</taxon>
        <taxon>Viridiplantae</taxon>
        <taxon>Streptophyta</taxon>
        <taxon>Embryophyta</taxon>
        <taxon>Tracheophyta</taxon>
        <taxon>Spermatophyta</taxon>
        <taxon>Magnoliopsida</taxon>
        <taxon>eudicotyledons</taxon>
        <taxon>Gunneridae</taxon>
        <taxon>Pentapetalae</taxon>
        <taxon>rosids</taxon>
        <taxon>fabids</taxon>
        <taxon>Malpighiales</taxon>
        <taxon>Linaceae</taxon>
        <taxon>Linum</taxon>
    </lineage>
</organism>
<protein>
    <submittedName>
        <fullName evidence="2">Uncharacterized protein</fullName>
    </submittedName>
</protein>
<evidence type="ECO:0000256" key="1">
    <source>
        <dbReference type="SAM" id="Phobius"/>
    </source>
</evidence>
<proteinExistence type="predicted"/>
<keyword evidence="1" id="KW-1133">Transmembrane helix</keyword>
<dbReference type="AlphaFoldDB" id="A0AAV0I9E2"/>
<dbReference type="Proteomes" id="UP001154282">
    <property type="component" value="Unassembled WGS sequence"/>
</dbReference>
<sequence length="41" mass="4860">MYLRTTMLWTKSKKLNELHTCRDGMIVLLLVLYIFTSSLLL</sequence>
<gene>
    <name evidence="2" type="ORF">LITE_LOCUS8130</name>
</gene>
<keyword evidence="3" id="KW-1185">Reference proteome</keyword>
<name>A0AAV0I9E2_9ROSI</name>
<accession>A0AAV0I9E2</accession>
<feature type="transmembrane region" description="Helical" evidence="1">
    <location>
        <begin position="21"/>
        <end position="40"/>
    </location>
</feature>
<evidence type="ECO:0000313" key="2">
    <source>
        <dbReference type="EMBL" id="CAI0393903.1"/>
    </source>
</evidence>
<comment type="caution">
    <text evidence="2">The sequence shown here is derived from an EMBL/GenBank/DDBJ whole genome shotgun (WGS) entry which is preliminary data.</text>
</comment>
<reference evidence="2" key="1">
    <citation type="submission" date="2022-08" db="EMBL/GenBank/DDBJ databases">
        <authorList>
            <person name="Gutierrez-Valencia J."/>
        </authorList>
    </citation>
    <scope>NUCLEOTIDE SEQUENCE</scope>
</reference>